<dbReference type="Gene3D" id="6.10.250.2410">
    <property type="match status" value="1"/>
</dbReference>
<name>A0ABV2SE38_9GAMM</name>
<dbReference type="HAMAP" id="MF_01805">
    <property type="entry name" value="ScpA"/>
    <property type="match status" value="1"/>
</dbReference>
<dbReference type="InterPro" id="IPR003768">
    <property type="entry name" value="ScpA"/>
</dbReference>
<keyword evidence="2" id="KW-0131">Cell cycle</keyword>
<evidence type="ECO:0000256" key="3">
    <source>
        <dbReference type="SAM" id="MobiDB-lite"/>
    </source>
</evidence>
<evidence type="ECO:0000256" key="1">
    <source>
        <dbReference type="ARBA" id="ARBA00044777"/>
    </source>
</evidence>
<comment type="caution">
    <text evidence="4">The sequence shown here is derived from an EMBL/GenBank/DDBJ whole genome shotgun (WGS) entry which is preliminary data.</text>
</comment>
<comment type="subcellular location">
    <subcellularLocation>
        <location evidence="2">Cytoplasm</location>
    </subcellularLocation>
    <text evidence="2">Associated with two foci at the outer edges of the nucleoid region in young cells, and at four foci within both cell halves in older cells.</text>
</comment>
<proteinExistence type="inferred from homology"/>
<comment type="function">
    <text evidence="2">Participates in chromosomal partition during cell division. May act via the formation of a condensin-like complex containing Smc and ScpB that pull DNA away from mid-cell into both cell halves.</text>
</comment>
<evidence type="ECO:0000313" key="5">
    <source>
        <dbReference type="Proteomes" id="UP001549366"/>
    </source>
</evidence>
<feature type="region of interest" description="Disordered" evidence="3">
    <location>
        <begin position="1"/>
        <end position="43"/>
    </location>
</feature>
<dbReference type="EMBL" id="JBEWTB010000002">
    <property type="protein sequence ID" value="MET4755369.1"/>
    <property type="molecule type" value="Genomic_DNA"/>
</dbReference>
<accession>A0ABV2SE38</accession>
<reference evidence="4 5" key="1">
    <citation type="submission" date="2024-06" db="EMBL/GenBank/DDBJ databases">
        <title>Genomic Encyclopedia of Type Strains, Phase V (KMG-V): Genome sequencing to study the core and pangenomes of soil and plant-associated prokaryotes.</title>
        <authorList>
            <person name="Whitman W."/>
        </authorList>
    </citation>
    <scope>NUCLEOTIDE SEQUENCE [LARGE SCALE GENOMIC DNA]</scope>
    <source>
        <strain evidence="4 5">NE40</strain>
    </source>
</reference>
<comment type="similarity">
    <text evidence="2">Belongs to the ScpA family.</text>
</comment>
<evidence type="ECO:0000256" key="2">
    <source>
        <dbReference type="HAMAP-Rule" id="MF_01805"/>
    </source>
</evidence>
<keyword evidence="5" id="KW-1185">Reference proteome</keyword>
<protein>
    <recommendedName>
        <fullName evidence="1 2">Segregation and condensation protein A</fullName>
    </recommendedName>
</protein>
<keyword evidence="2" id="KW-0159">Chromosome partition</keyword>
<feature type="compositionally biased region" description="Polar residues" evidence="3">
    <location>
        <begin position="10"/>
        <end position="27"/>
    </location>
</feature>
<dbReference type="PANTHER" id="PTHR33969:SF2">
    <property type="entry name" value="SEGREGATION AND CONDENSATION PROTEIN A"/>
    <property type="match status" value="1"/>
</dbReference>
<organism evidence="4 5">
    <name type="scientific">Endozoicomonas lisbonensis</name>
    <dbReference type="NCBI Taxonomy" id="3120522"/>
    <lineage>
        <taxon>Bacteria</taxon>
        <taxon>Pseudomonadati</taxon>
        <taxon>Pseudomonadota</taxon>
        <taxon>Gammaproteobacteria</taxon>
        <taxon>Oceanospirillales</taxon>
        <taxon>Endozoicomonadaceae</taxon>
        <taxon>Endozoicomonas</taxon>
    </lineage>
</organism>
<dbReference type="Proteomes" id="UP001549366">
    <property type="component" value="Unassembled WGS sequence"/>
</dbReference>
<comment type="subunit">
    <text evidence="2">Component of a cohesin-like complex composed of ScpA, ScpB and the Smc homodimer, in which ScpA and ScpB bind to the head domain of Smc. The presence of the three proteins is required for the association of the complex with DNA.</text>
</comment>
<sequence>MKGARKGDSPMTTTEAVADNSSDNYPSGDSAPDNSIPDEQQPAQTDAFDLNEASEAALENRILVMGQPMAKLPDDLYIPPEALEVFLDAFEGPLDLLLYLIKRNNMDILNIRVYTITQQYMEYVELMESSQFELAAEYLVMAATLAEIKSRMLLPRVSEDEEEEEDPRAELIRRLQEYERFKQAAEDIDELPRLNRNIYLVSAEPPNVDLERPHPDVDLKEVMLALGEVLRRADMYENHQIEQEALSTRERMSQVLSQLSSDRFTPFVALFRVDEGRLGVVVTFMAVMELIKESLIELIQNEPYGPIHVKARID</sequence>
<dbReference type="Pfam" id="PF02616">
    <property type="entry name" value="SMC_ScpA"/>
    <property type="match status" value="1"/>
</dbReference>
<dbReference type="RefSeq" id="WP_419095775.1">
    <property type="nucleotide sequence ID" value="NZ_JBEWTA010000001.1"/>
</dbReference>
<keyword evidence="2" id="KW-0963">Cytoplasm</keyword>
<evidence type="ECO:0000313" key="4">
    <source>
        <dbReference type="EMBL" id="MET4755369.1"/>
    </source>
</evidence>
<dbReference type="PANTHER" id="PTHR33969">
    <property type="entry name" value="SEGREGATION AND CONDENSATION PROTEIN A"/>
    <property type="match status" value="1"/>
</dbReference>
<keyword evidence="2" id="KW-0132">Cell division</keyword>
<gene>
    <name evidence="2" type="primary">scpA</name>
    <name evidence="4" type="ORF">V5J35_000561</name>
</gene>